<organism evidence="2 3">
    <name type="scientific">Marinifilum caeruleilacunae</name>
    <dbReference type="NCBI Taxonomy" id="2499076"/>
    <lineage>
        <taxon>Bacteria</taxon>
        <taxon>Pseudomonadati</taxon>
        <taxon>Bacteroidota</taxon>
        <taxon>Bacteroidia</taxon>
        <taxon>Marinilabiliales</taxon>
        <taxon>Marinifilaceae</taxon>
    </lineage>
</organism>
<dbReference type="EMBL" id="RZNH01000037">
    <property type="protein sequence ID" value="NOU61603.1"/>
    <property type="molecule type" value="Genomic_DNA"/>
</dbReference>
<dbReference type="InterPro" id="IPR008969">
    <property type="entry name" value="CarboxyPept-like_regulatory"/>
</dbReference>
<dbReference type="Pfam" id="PF13715">
    <property type="entry name" value="CarbopepD_reg_2"/>
    <property type="match status" value="1"/>
</dbReference>
<name>A0ABX1WZL4_9BACT</name>
<keyword evidence="3" id="KW-1185">Reference proteome</keyword>
<dbReference type="RefSeq" id="WP_171596863.1">
    <property type="nucleotide sequence ID" value="NZ_RZNH01000037.1"/>
</dbReference>
<feature type="chain" id="PRO_5046285381" description="Carboxypeptidase-like regulatory domain-containing protein" evidence="1">
    <location>
        <begin position="21"/>
        <end position="411"/>
    </location>
</feature>
<sequence length="411" mass="48186">MSNKLFICLVFMLLSKHAYMQNTQIIRGQISCLADTVAIPYAHVGILGTGIGTVTNIKGDFELKGQFNLEKDTLMVSHIEYEKKLIPLNELLSDTCYIKLVRNEYLLADVIVLPDNKKEEIFTNVIKNLKLNYPGKLYQCEAFYREVQYQERTKQHTRLIESAVNIQDGKVTAPLSKIKCSLLQFRKSDNFTEEHLGSKLFKKMLGFSQNYLHYLLVGNPVRYFKDRLHTSKFNPLSQKYKDKELQFVLSHLIKKTDYEIYVFKSTQSIPCTFYINSKDYAILKYEEELRTNTRLIAKRSYQYTKIDNKYYPAFFYSVSITDYLKSSKGLGITESSLTFVNYSPDRKKFKRLRSKHVVPNEIDLYDQEMEYDENFWTNYNILLDEPLEEKVITDLEKKSSLQSQFKDNATN</sequence>
<evidence type="ECO:0000313" key="2">
    <source>
        <dbReference type="EMBL" id="NOU61603.1"/>
    </source>
</evidence>
<comment type="caution">
    <text evidence="2">The sequence shown here is derived from an EMBL/GenBank/DDBJ whole genome shotgun (WGS) entry which is preliminary data.</text>
</comment>
<reference evidence="2 3" key="1">
    <citation type="submission" date="2018-12" db="EMBL/GenBank/DDBJ databases">
        <title>Marinifilum JC070 sp. nov., a marine bacterium isolated from Yongle Blue Hole in the South China Sea.</title>
        <authorList>
            <person name="Fu T."/>
        </authorList>
    </citation>
    <scope>NUCLEOTIDE SEQUENCE [LARGE SCALE GENOMIC DNA]</scope>
    <source>
        <strain evidence="2 3">JC070</strain>
    </source>
</reference>
<accession>A0ABX1WZL4</accession>
<evidence type="ECO:0000313" key="3">
    <source>
        <dbReference type="Proteomes" id="UP000732105"/>
    </source>
</evidence>
<keyword evidence="1" id="KW-0732">Signal</keyword>
<dbReference type="SUPFAM" id="SSF49464">
    <property type="entry name" value="Carboxypeptidase regulatory domain-like"/>
    <property type="match status" value="1"/>
</dbReference>
<feature type="signal peptide" evidence="1">
    <location>
        <begin position="1"/>
        <end position="20"/>
    </location>
</feature>
<proteinExistence type="predicted"/>
<evidence type="ECO:0008006" key="4">
    <source>
        <dbReference type="Google" id="ProtNLM"/>
    </source>
</evidence>
<gene>
    <name evidence="2" type="ORF">ELS83_17515</name>
</gene>
<dbReference type="Proteomes" id="UP000732105">
    <property type="component" value="Unassembled WGS sequence"/>
</dbReference>
<evidence type="ECO:0000256" key="1">
    <source>
        <dbReference type="SAM" id="SignalP"/>
    </source>
</evidence>
<protein>
    <recommendedName>
        <fullName evidence="4">Carboxypeptidase-like regulatory domain-containing protein</fullName>
    </recommendedName>
</protein>